<reference evidence="3" key="1">
    <citation type="submission" date="2019-08" db="EMBL/GenBank/DDBJ databases">
        <title>Limnoglobus roseus gen. nov., sp. nov., a novel freshwater planctomycete with a giant genome from the family Gemmataceae.</title>
        <authorList>
            <person name="Kulichevskaya I.S."/>
            <person name="Naumoff D.G."/>
            <person name="Miroshnikov K."/>
            <person name="Ivanova A."/>
            <person name="Philippov D.A."/>
            <person name="Hakobyan A."/>
            <person name="Rijpstra I.C."/>
            <person name="Sinninghe Damste J.S."/>
            <person name="Liesack W."/>
            <person name="Dedysh S.N."/>
        </authorList>
    </citation>
    <scope>NUCLEOTIDE SEQUENCE [LARGE SCALE GENOMIC DNA]</scope>
    <source>
        <strain evidence="3">PX52</strain>
    </source>
</reference>
<dbReference type="KEGG" id="lrs:PX52LOC_07509"/>
<proteinExistence type="predicted"/>
<name>A0A5C1AJ14_9BACT</name>
<dbReference type="KEGG" id="lrs:PX52LOC_05891"/>
<dbReference type="EMBL" id="CP042425">
    <property type="protein sequence ID" value="QEL18850.1"/>
    <property type="molecule type" value="Genomic_DNA"/>
</dbReference>
<accession>A0A5C1AJ14</accession>
<evidence type="ECO:0000313" key="3">
    <source>
        <dbReference type="Proteomes" id="UP000324974"/>
    </source>
</evidence>
<dbReference type="EMBL" id="CP042425">
    <property type="protein sequence ID" value="QEL20415.1"/>
    <property type="molecule type" value="Genomic_DNA"/>
</dbReference>
<protein>
    <submittedName>
        <fullName evidence="1">Uncharacterized protein</fullName>
    </submittedName>
</protein>
<dbReference type="Proteomes" id="UP000324974">
    <property type="component" value="Chromosome"/>
</dbReference>
<dbReference type="AlphaFoldDB" id="A0A5C1AJ14"/>
<evidence type="ECO:0000313" key="1">
    <source>
        <dbReference type="EMBL" id="QEL18850.1"/>
    </source>
</evidence>
<gene>
    <name evidence="1" type="ORF">PX52LOC_05891</name>
    <name evidence="2" type="ORF">PX52LOC_07509</name>
</gene>
<organism evidence="1 3">
    <name type="scientific">Limnoglobus roseus</name>
    <dbReference type="NCBI Taxonomy" id="2598579"/>
    <lineage>
        <taxon>Bacteria</taxon>
        <taxon>Pseudomonadati</taxon>
        <taxon>Planctomycetota</taxon>
        <taxon>Planctomycetia</taxon>
        <taxon>Gemmatales</taxon>
        <taxon>Gemmataceae</taxon>
        <taxon>Limnoglobus</taxon>
    </lineage>
</organism>
<reference evidence="1" key="2">
    <citation type="journal article" date="2020" name="Int. J. Syst. Evol. Microbiol.">
        <title>Limnoglobus roseus gen. nov., sp. nov., a novel freshwater planctomycete with a giant genome from the family Gemmataceae.</title>
        <authorList>
            <person name="Kulichevskaya I.S."/>
            <person name="Naumoff D.G."/>
            <person name="Miroshnikov K.K."/>
            <person name="Ivanova A.A."/>
            <person name="Philippov D.A."/>
            <person name="Hakobyan A."/>
            <person name="Rijpstra W.I.C."/>
            <person name="Damste J.S.S."/>
            <person name="Liesack W."/>
            <person name="Dedysh S.N."/>
        </authorList>
    </citation>
    <scope>NUCLEOTIDE SEQUENCE</scope>
    <source>
        <strain evidence="1">PX52</strain>
    </source>
</reference>
<keyword evidence="3" id="KW-1185">Reference proteome</keyword>
<dbReference type="RefSeq" id="WP_149113301.1">
    <property type="nucleotide sequence ID" value="NZ_CP042425.1"/>
</dbReference>
<sequence>MKTTKTKTRTLVETNGFIPHGEQCCADPACGARTAVTAVKRTYCTGYGSDCPPVDHPDDTIPVAFADGRTGDVLSDRVDHFLAAVASESGDWGPYRGVGPLGAAAVVGVELRAAASDECRRMAEAQRAVRDVAAIVGEFAGEHRRFCSCSLCAFWSTGSGDRGRAARRALRLARELVKTSAAFLEAVREAAPDHRAFKYEHIIQYAPWTDPFNQGVPTAPDLVAAARERLAVSRAAVHTDPGQAGRYARALGIPYVGRFPADPGEADDDAMPDAIAERLAGGVIGEGL</sequence>
<evidence type="ECO:0000313" key="2">
    <source>
        <dbReference type="EMBL" id="QEL20415.1"/>
    </source>
</evidence>